<dbReference type="AlphaFoldDB" id="A0A6P4A6A8"/>
<dbReference type="KEGG" id="zju:107419470"/>
<sequence>MATGEAVKAEKCGCCGLWEECTMGYIGCVQERYGGVWVCGLCEEAIKDEQARLGVGVGVEVALKIHATFRETANANPTPYVTDSIMQLIKKIISSSSSSSQASPSNVSLPYSSFSSNLTEKSVGSTCKVANSCSSFIANFLKVSSVFIYQ</sequence>
<name>A0A6P4A6A8_ZIZJJ</name>
<dbReference type="InterPro" id="IPR012876">
    <property type="entry name" value="DUF1677_pln"/>
</dbReference>
<dbReference type="Proteomes" id="UP001652623">
    <property type="component" value="Chromosome 2"/>
</dbReference>
<dbReference type="PANTHER" id="PTHR33108:SF42">
    <property type="entry name" value="(WILD MALAYSIAN BANANA) HYPOTHETICAL PROTEIN"/>
    <property type="match status" value="1"/>
</dbReference>
<dbReference type="Pfam" id="PF07911">
    <property type="entry name" value="DUF1677"/>
    <property type="match status" value="1"/>
</dbReference>
<proteinExistence type="predicted"/>
<evidence type="ECO:0000313" key="1">
    <source>
        <dbReference type="Proteomes" id="UP001652623"/>
    </source>
</evidence>
<reference evidence="2" key="2">
    <citation type="submission" date="2025-08" db="UniProtKB">
        <authorList>
            <consortium name="RefSeq"/>
        </authorList>
    </citation>
    <scope>IDENTIFICATION</scope>
    <source>
        <tissue evidence="2">Seedling</tissue>
    </source>
</reference>
<organism evidence="1 2">
    <name type="scientific">Ziziphus jujuba</name>
    <name type="common">Chinese jujube</name>
    <name type="synonym">Ziziphus sativa</name>
    <dbReference type="NCBI Taxonomy" id="326968"/>
    <lineage>
        <taxon>Eukaryota</taxon>
        <taxon>Viridiplantae</taxon>
        <taxon>Streptophyta</taxon>
        <taxon>Embryophyta</taxon>
        <taxon>Tracheophyta</taxon>
        <taxon>Spermatophyta</taxon>
        <taxon>Magnoliopsida</taxon>
        <taxon>eudicotyledons</taxon>
        <taxon>Gunneridae</taxon>
        <taxon>Pentapetalae</taxon>
        <taxon>rosids</taxon>
        <taxon>fabids</taxon>
        <taxon>Rosales</taxon>
        <taxon>Rhamnaceae</taxon>
        <taxon>Paliureae</taxon>
        <taxon>Ziziphus</taxon>
    </lineage>
</organism>
<gene>
    <name evidence="2" type="primary">LOC107419470</name>
</gene>
<dbReference type="PANTHER" id="PTHR33108">
    <property type="entry name" value="OS01G0745000 PROTEIN"/>
    <property type="match status" value="1"/>
</dbReference>
<evidence type="ECO:0000313" key="2">
    <source>
        <dbReference type="RefSeq" id="XP_015883700.3"/>
    </source>
</evidence>
<dbReference type="InParanoid" id="A0A6P4A6A8"/>
<dbReference type="RefSeq" id="XP_015883700.3">
    <property type="nucleotide sequence ID" value="XM_016028214.4"/>
</dbReference>
<protein>
    <submittedName>
        <fullName evidence="2">Uncharacterized protein LOC107419470</fullName>
    </submittedName>
</protein>
<accession>A0A6P4A6A8</accession>
<keyword evidence="1" id="KW-1185">Reference proteome</keyword>
<dbReference type="GeneID" id="107419470"/>
<reference evidence="1" key="1">
    <citation type="submission" date="2025-05" db="UniProtKB">
        <authorList>
            <consortium name="RefSeq"/>
        </authorList>
    </citation>
    <scope>NUCLEOTIDE SEQUENCE [LARGE SCALE GENOMIC DNA]</scope>
</reference>